<dbReference type="GO" id="GO:0008270">
    <property type="term" value="F:zinc ion binding"/>
    <property type="evidence" value="ECO:0007669"/>
    <property type="project" value="UniProtKB-KW"/>
</dbReference>
<dbReference type="OrthoDB" id="2738218at2759"/>
<evidence type="ECO:0000256" key="2">
    <source>
        <dbReference type="ARBA" id="ARBA00022771"/>
    </source>
</evidence>
<reference evidence="6" key="1">
    <citation type="submission" date="2019-01" db="EMBL/GenBank/DDBJ databases">
        <title>Draft genome sequences of three monokaryotic isolates of the white-rot basidiomycete fungus Dichomitus squalens.</title>
        <authorList>
            <consortium name="DOE Joint Genome Institute"/>
            <person name="Lopez S.C."/>
            <person name="Andreopoulos B."/>
            <person name="Pangilinan J."/>
            <person name="Lipzen A."/>
            <person name="Riley R."/>
            <person name="Ahrendt S."/>
            <person name="Ng V."/>
            <person name="Barry K."/>
            <person name="Daum C."/>
            <person name="Grigoriev I.V."/>
            <person name="Hilden K.S."/>
            <person name="Makela M.R."/>
            <person name="de Vries R.P."/>
        </authorList>
    </citation>
    <scope>NUCLEOTIDE SEQUENCE [LARGE SCALE GENOMIC DNA]</scope>
    <source>
        <strain evidence="6">OM18370.1</strain>
    </source>
</reference>
<keyword evidence="3" id="KW-0862">Zinc</keyword>
<dbReference type="Pfam" id="PF01753">
    <property type="entry name" value="zf-MYND"/>
    <property type="match status" value="1"/>
</dbReference>
<protein>
    <recommendedName>
        <fullName evidence="5">MYND-type domain-containing protein</fullName>
    </recommendedName>
</protein>
<sequence>MSEQIPRFLGEGLSFVPQCGHCHKQGVPLRKCAGCGIMKYCSRDCQKASWPTHKPMCRSQDANPMRSAITPAEVGHSTGISLARAVNRWSKMHDYTCDIIAHVEMMLDGNWSLPASGERVLLFGLVSRTPSDPDGSPSSEFTVDVHYIATRREYVTHGIYIVASQWEPNAVRSRQELEASLRAKLESVEGTPKLAGILPKTTYLVGTGMVTGGSCRVYFPTGYQPGAPVDLVTKVWLKLLLNICLETINMGLVLRPRDLRDRSSTLPLIGKYVQHKKKWRWQSAEEWAWKALAKVMLEKYLCVYTPSDIFATYHKLWQYGMPGNPAPAEEMD</sequence>
<dbReference type="AlphaFoldDB" id="A0A4Q9MCB4"/>
<dbReference type="SUPFAM" id="SSF144232">
    <property type="entry name" value="HIT/MYND zinc finger-like"/>
    <property type="match status" value="1"/>
</dbReference>
<evidence type="ECO:0000313" key="6">
    <source>
        <dbReference type="EMBL" id="TBU24920.1"/>
    </source>
</evidence>
<evidence type="ECO:0000256" key="1">
    <source>
        <dbReference type="ARBA" id="ARBA00022723"/>
    </source>
</evidence>
<accession>A0A4Q9MCB4</accession>
<dbReference type="EMBL" id="ML143470">
    <property type="protein sequence ID" value="TBU24920.1"/>
    <property type="molecule type" value="Genomic_DNA"/>
</dbReference>
<dbReference type="InterPro" id="IPR002893">
    <property type="entry name" value="Znf_MYND"/>
</dbReference>
<name>A0A4Q9MCB4_9APHY</name>
<organism evidence="6">
    <name type="scientific">Dichomitus squalens</name>
    <dbReference type="NCBI Taxonomy" id="114155"/>
    <lineage>
        <taxon>Eukaryota</taxon>
        <taxon>Fungi</taxon>
        <taxon>Dikarya</taxon>
        <taxon>Basidiomycota</taxon>
        <taxon>Agaricomycotina</taxon>
        <taxon>Agaricomycetes</taxon>
        <taxon>Polyporales</taxon>
        <taxon>Polyporaceae</taxon>
        <taxon>Dichomitus</taxon>
    </lineage>
</organism>
<feature type="domain" description="MYND-type" evidence="5">
    <location>
        <begin position="19"/>
        <end position="57"/>
    </location>
</feature>
<dbReference type="Gene3D" id="6.10.140.2220">
    <property type="match status" value="1"/>
</dbReference>
<dbReference type="PROSITE" id="PS50865">
    <property type="entry name" value="ZF_MYND_2"/>
    <property type="match status" value="1"/>
</dbReference>
<gene>
    <name evidence="6" type="ORF">BD311DRAFT_765581</name>
</gene>
<dbReference type="PROSITE" id="PS01360">
    <property type="entry name" value="ZF_MYND_1"/>
    <property type="match status" value="1"/>
</dbReference>
<evidence type="ECO:0000256" key="4">
    <source>
        <dbReference type="PROSITE-ProRule" id="PRU00134"/>
    </source>
</evidence>
<evidence type="ECO:0000259" key="5">
    <source>
        <dbReference type="PROSITE" id="PS50865"/>
    </source>
</evidence>
<dbReference type="Proteomes" id="UP000292957">
    <property type="component" value="Unassembled WGS sequence"/>
</dbReference>
<keyword evidence="2 4" id="KW-0863">Zinc-finger</keyword>
<keyword evidence="1" id="KW-0479">Metal-binding</keyword>
<proteinExistence type="predicted"/>
<evidence type="ECO:0000256" key="3">
    <source>
        <dbReference type="ARBA" id="ARBA00022833"/>
    </source>
</evidence>